<accession>A0ABR3LY79</accession>
<evidence type="ECO:0000313" key="1">
    <source>
        <dbReference type="EMBL" id="KAL1256946.1"/>
    </source>
</evidence>
<dbReference type="Proteomes" id="UP001558613">
    <property type="component" value="Unassembled WGS sequence"/>
</dbReference>
<proteinExistence type="predicted"/>
<evidence type="ECO:0000313" key="2">
    <source>
        <dbReference type="Proteomes" id="UP001558613"/>
    </source>
</evidence>
<name>A0ABR3LY79_9TELE</name>
<gene>
    <name evidence="1" type="ORF">QQF64_012491</name>
</gene>
<organism evidence="1 2">
    <name type="scientific">Cirrhinus molitorella</name>
    <name type="common">mud carp</name>
    <dbReference type="NCBI Taxonomy" id="172907"/>
    <lineage>
        <taxon>Eukaryota</taxon>
        <taxon>Metazoa</taxon>
        <taxon>Chordata</taxon>
        <taxon>Craniata</taxon>
        <taxon>Vertebrata</taxon>
        <taxon>Euteleostomi</taxon>
        <taxon>Actinopterygii</taxon>
        <taxon>Neopterygii</taxon>
        <taxon>Teleostei</taxon>
        <taxon>Ostariophysi</taxon>
        <taxon>Cypriniformes</taxon>
        <taxon>Cyprinidae</taxon>
        <taxon>Labeoninae</taxon>
        <taxon>Labeonini</taxon>
        <taxon>Cirrhinus</taxon>
    </lineage>
</organism>
<reference evidence="1 2" key="1">
    <citation type="submission" date="2023-09" db="EMBL/GenBank/DDBJ databases">
        <authorList>
            <person name="Wang M."/>
        </authorList>
    </citation>
    <scope>NUCLEOTIDE SEQUENCE [LARGE SCALE GENOMIC DNA]</scope>
    <source>
        <strain evidence="1">GT-2023</strain>
        <tissue evidence="1">Liver</tissue>
    </source>
</reference>
<comment type="caution">
    <text evidence="1">The sequence shown here is derived from an EMBL/GenBank/DDBJ whole genome shotgun (WGS) entry which is preliminary data.</text>
</comment>
<sequence>MVFDRLQAEPLKSLMETAAVIVTREERKPPLGYYMACNGKVGEGIGQSAFVLRSTAVSPVFSAPSSAVLLKKSLGK</sequence>
<protein>
    <submittedName>
        <fullName evidence="1">Uncharacterized protein</fullName>
    </submittedName>
</protein>
<dbReference type="EMBL" id="JAYMGO010000018">
    <property type="protein sequence ID" value="KAL1256946.1"/>
    <property type="molecule type" value="Genomic_DNA"/>
</dbReference>
<keyword evidence="2" id="KW-1185">Reference proteome</keyword>